<comment type="subcellular location">
    <subcellularLocation>
        <location evidence="2">Secreted</location>
    </subcellularLocation>
</comment>
<keyword evidence="10" id="KW-1015">Disulfide bond</keyword>
<keyword evidence="3" id="KW-0964">Secreted</keyword>
<reference evidence="17 18" key="1">
    <citation type="submission" date="2015-09" db="EMBL/GenBank/DDBJ databases">
        <title>Host preference determinants of Valsa canker pathogens revealed by comparative genomics.</title>
        <authorList>
            <person name="Yin Z."/>
            <person name="Huang L."/>
        </authorList>
    </citation>
    <scope>NUCLEOTIDE SEQUENCE [LARGE SCALE GENOMIC DNA]</scope>
    <source>
        <strain evidence="17 18">SXYLt</strain>
    </source>
</reference>
<dbReference type="InterPro" id="IPR049892">
    <property type="entry name" value="AA9"/>
</dbReference>
<dbReference type="Pfam" id="PF03443">
    <property type="entry name" value="AA9"/>
    <property type="match status" value="1"/>
</dbReference>
<feature type="domain" description="Auxiliary Activity family 9 catalytic" evidence="16">
    <location>
        <begin position="20"/>
        <end position="230"/>
    </location>
</feature>
<keyword evidence="11" id="KW-0119">Carbohydrate metabolism</keyword>
<dbReference type="CDD" id="cd21175">
    <property type="entry name" value="LPMO_AA9"/>
    <property type="match status" value="1"/>
</dbReference>
<organism evidence="17 18">
    <name type="scientific">Cytospora leucostoma</name>
    <dbReference type="NCBI Taxonomy" id="1230097"/>
    <lineage>
        <taxon>Eukaryota</taxon>
        <taxon>Fungi</taxon>
        <taxon>Dikarya</taxon>
        <taxon>Ascomycota</taxon>
        <taxon>Pezizomycotina</taxon>
        <taxon>Sordariomycetes</taxon>
        <taxon>Sordariomycetidae</taxon>
        <taxon>Diaporthales</taxon>
        <taxon>Cytosporaceae</taxon>
        <taxon>Cytospora</taxon>
    </lineage>
</organism>
<dbReference type="PANTHER" id="PTHR33353:SF9">
    <property type="entry name" value="ENDOGLUCANASE II"/>
    <property type="match status" value="1"/>
</dbReference>
<accession>A0A423WYV0</accession>
<comment type="cofactor">
    <cofactor evidence="1">
        <name>Cu(2+)</name>
        <dbReference type="ChEBI" id="CHEBI:29036"/>
    </cofactor>
</comment>
<dbReference type="EMBL" id="LKEB01000034">
    <property type="protein sequence ID" value="ROW08640.1"/>
    <property type="molecule type" value="Genomic_DNA"/>
</dbReference>
<evidence type="ECO:0000256" key="11">
    <source>
        <dbReference type="ARBA" id="ARBA00023277"/>
    </source>
</evidence>
<keyword evidence="12" id="KW-0624">Polysaccharide degradation</keyword>
<evidence type="ECO:0000256" key="15">
    <source>
        <dbReference type="ARBA" id="ARBA00047174"/>
    </source>
</evidence>
<evidence type="ECO:0000256" key="5">
    <source>
        <dbReference type="ARBA" id="ARBA00022729"/>
    </source>
</evidence>
<evidence type="ECO:0000256" key="10">
    <source>
        <dbReference type="ARBA" id="ARBA00023157"/>
    </source>
</evidence>
<evidence type="ECO:0000256" key="9">
    <source>
        <dbReference type="ARBA" id="ARBA00023033"/>
    </source>
</evidence>
<dbReference type="OrthoDB" id="3238762at2759"/>
<evidence type="ECO:0000256" key="8">
    <source>
        <dbReference type="ARBA" id="ARBA00023008"/>
    </source>
</evidence>
<keyword evidence="6" id="KW-0136">Cellulose degradation</keyword>
<keyword evidence="7" id="KW-0560">Oxidoreductase</keyword>
<dbReference type="InParanoid" id="A0A423WYV0"/>
<comment type="similarity">
    <text evidence="13">Belongs to the polysaccharide monooxygenase AA9 family.</text>
</comment>
<keyword evidence="18" id="KW-1185">Reference proteome</keyword>
<comment type="catalytic activity">
    <reaction evidence="14">
        <text>[(1-&gt;4)-beta-D-glucosyl]n+m + reduced acceptor + O2 = 4-dehydro-beta-D-glucosyl-[(1-&gt;4)-beta-D-glucosyl]n-1 + [(1-&gt;4)-beta-D-glucosyl]m + acceptor + H2O.</text>
        <dbReference type="EC" id="1.14.99.56"/>
    </reaction>
</comment>
<evidence type="ECO:0000256" key="14">
    <source>
        <dbReference type="ARBA" id="ARBA00045077"/>
    </source>
</evidence>
<evidence type="ECO:0000313" key="18">
    <source>
        <dbReference type="Proteomes" id="UP000285146"/>
    </source>
</evidence>
<dbReference type="GO" id="GO:0030245">
    <property type="term" value="P:cellulose catabolic process"/>
    <property type="evidence" value="ECO:0007669"/>
    <property type="project" value="UniProtKB-KW"/>
</dbReference>
<sequence>MKYTVSAALAVLAAKNAAAHATFQDLWVDGTDYGTQCARIPLSNSPVTDVTSDDLACNAGTSAVSLKCSVTAGSTVTVEMHQQPNDRDPTEEAIGGAHYGPVLVYMASVDDAASAVGADSAWFKVFQDTWASAGSSGSDDDWGTKDLNTCGGKMDVVIPTDLAPGDYLLRAEAIALHSAGSEGGAQFYMTCYQITVTGSGTATADTVSIPGAYNASDAGILINIYQSMTTYDAPGPTVYAGGSTKSAGAACANCESTCTAGSTTASIGAAATSAAATTLASSAATTTAASSSAAVATSSVASASSSQVVVAAASSAPSSAVATTLVTSTSASSESVAAATSSASSAASAATTQASSCKRRRSRVARNL</sequence>
<evidence type="ECO:0000313" key="17">
    <source>
        <dbReference type="EMBL" id="ROW08640.1"/>
    </source>
</evidence>
<keyword evidence="4" id="KW-0479">Metal-binding</keyword>
<evidence type="ECO:0000256" key="1">
    <source>
        <dbReference type="ARBA" id="ARBA00001973"/>
    </source>
</evidence>
<evidence type="ECO:0000256" key="2">
    <source>
        <dbReference type="ARBA" id="ARBA00004613"/>
    </source>
</evidence>
<comment type="caution">
    <text evidence="17">The sequence shown here is derived from an EMBL/GenBank/DDBJ whole genome shotgun (WGS) entry which is preliminary data.</text>
</comment>
<dbReference type="EC" id="1.14.99.56" evidence="15"/>
<evidence type="ECO:0000256" key="13">
    <source>
        <dbReference type="ARBA" id="ARBA00044502"/>
    </source>
</evidence>
<dbReference type="STRING" id="1230097.A0A423WYV0"/>
<proteinExistence type="inferred from homology"/>
<name>A0A423WYV0_9PEZI</name>
<dbReference type="Gene3D" id="2.70.50.70">
    <property type="match status" value="1"/>
</dbReference>
<keyword evidence="5" id="KW-0732">Signal</keyword>
<keyword evidence="9" id="KW-0503">Monooxygenase</keyword>
<keyword evidence="8" id="KW-0186">Copper</keyword>
<evidence type="ECO:0000256" key="7">
    <source>
        <dbReference type="ARBA" id="ARBA00023002"/>
    </source>
</evidence>
<evidence type="ECO:0000256" key="4">
    <source>
        <dbReference type="ARBA" id="ARBA00022723"/>
    </source>
</evidence>
<protein>
    <recommendedName>
        <fullName evidence="15">lytic cellulose monooxygenase (C4-dehydrogenating)</fullName>
        <ecNumber evidence="15">1.14.99.56</ecNumber>
    </recommendedName>
</protein>
<dbReference type="GO" id="GO:0004497">
    <property type="term" value="F:monooxygenase activity"/>
    <property type="evidence" value="ECO:0007669"/>
    <property type="project" value="UniProtKB-KW"/>
</dbReference>
<dbReference type="GO" id="GO:0046872">
    <property type="term" value="F:metal ion binding"/>
    <property type="evidence" value="ECO:0007669"/>
    <property type="project" value="UniProtKB-KW"/>
</dbReference>
<evidence type="ECO:0000259" key="16">
    <source>
        <dbReference type="Pfam" id="PF03443"/>
    </source>
</evidence>
<evidence type="ECO:0000256" key="6">
    <source>
        <dbReference type="ARBA" id="ARBA00023001"/>
    </source>
</evidence>
<dbReference type="PANTHER" id="PTHR33353">
    <property type="entry name" value="PUTATIVE (AFU_ORTHOLOGUE AFUA_1G12560)-RELATED"/>
    <property type="match status" value="1"/>
</dbReference>
<dbReference type="InterPro" id="IPR005103">
    <property type="entry name" value="AA9_LPMO"/>
</dbReference>
<dbReference type="AlphaFoldDB" id="A0A423WYV0"/>
<evidence type="ECO:0000256" key="12">
    <source>
        <dbReference type="ARBA" id="ARBA00023326"/>
    </source>
</evidence>
<dbReference type="Proteomes" id="UP000285146">
    <property type="component" value="Unassembled WGS sequence"/>
</dbReference>
<evidence type="ECO:0000256" key="3">
    <source>
        <dbReference type="ARBA" id="ARBA00022525"/>
    </source>
</evidence>
<gene>
    <name evidence="17" type="ORF">VPNG_06175</name>
</gene>
<dbReference type="GO" id="GO:0005576">
    <property type="term" value="C:extracellular region"/>
    <property type="evidence" value="ECO:0007669"/>
    <property type="project" value="UniProtKB-SubCell"/>
</dbReference>